<name>A0A174PWI6_ANAHA</name>
<protein>
    <submittedName>
        <fullName evidence="1">Uncharacterized protein</fullName>
    </submittedName>
</protein>
<proteinExistence type="predicted"/>
<accession>A0A174PWI6</accession>
<sequence>MRIDITVIITIVVTHYADKVLDVFDRKAVAGAKNIKTKIKDSLQHKKQKPDLQIKKRANVYQTLTLKNKEDYLHEIHEDNKK</sequence>
<dbReference type="EMBL" id="CZAU01000016">
    <property type="protein sequence ID" value="CUP62695.1"/>
    <property type="molecule type" value="Genomic_DNA"/>
</dbReference>
<evidence type="ECO:0000313" key="2">
    <source>
        <dbReference type="Proteomes" id="UP000095564"/>
    </source>
</evidence>
<dbReference type="Proteomes" id="UP000095564">
    <property type="component" value="Unassembled WGS sequence"/>
</dbReference>
<dbReference type="RefSeq" id="WP_155512794.1">
    <property type="nucleotide sequence ID" value="NZ_CZAU01000016.1"/>
</dbReference>
<organism evidence="1 2">
    <name type="scientific">Anaerostipes hadrus</name>
    <dbReference type="NCBI Taxonomy" id="649756"/>
    <lineage>
        <taxon>Bacteria</taxon>
        <taxon>Bacillati</taxon>
        <taxon>Bacillota</taxon>
        <taxon>Clostridia</taxon>
        <taxon>Lachnospirales</taxon>
        <taxon>Lachnospiraceae</taxon>
        <taxon>Anaerostipes</taxon>
    </lineage>
</organism>
<evidence type="ECO:0000313" key="1">
    <source>
        <dbReference type="EMBL" id="CUP62695.1"/>
    </source>
</evidence>
<gene>
    <name evidence="1" type="ORF">ERS852520_01805</name>
</gene>
<dbReference type="AlphaFoldDB" id="A0A174PWI6"/>
<reference evidence="1 2" key="1">
    <citation type="submission" date="2015-09" db="EMBL/GenBank/DDBJ databases">
        <authorList>
            <consortium name="Pathogen Informatics"/>
        </authorList>
    </citation>
    <scope>NUCLEOTIDE SEQUENCE [LARGE SCALE GENOMIC DNA]</scope>
    <source>
        <strain evidence="1 2">2789STDY5834908</strain>
    </source>
</reference>